<accession>A0A4V6F1K1</accession>
<organism evidence="2 3">
    <name type="scientific">Shimia litoralis</name>
    <dbReference type="NCBI Taxonomy" id="420403"/>
    <lineage>
        <taxon>Bacteria</taxon>
        <taxon>Pseudomonadati</taxon>
        <taxon>Pseudomonadota</taxon>
        <taxon>Alphaproteobacteria</taxon>
        <taxon>Rhodobacterales</taxon>
        <taxon>Roseobacteraceae</taxon>
    </lineage>
</organism>
<reference evidence="2 3" key="1">
    <citation type="submission" date="2019-04" db="EMBL/GenBank/DDBJ databases">
        <title>Genome sequence of Pelagicola litoralis CL-ES2.</title>
        <authorList>
            <person name="Cao J."/>
        </authorList>
    </citation>
    <scope>NUCLEOTIDE SEQUENCE [LARGE SCALE GENOMIC DNA]</scope>
    <source>
        <strain evidence="2 3">CL-ES2</strain>
    </source>
</reference>
<keyword evidence="1" id="KW-0472">Membrane</keyword>
<dbReference type="AlphaFoldDB" id="A0A4V6F1K1"/>
<dbReference type="EMBL" id="SULI01000012">
    <property type="protein sequence ID" value="TKZ19431.1"/>
    <property type="molecule type" value="Genomic_DNA"/>
</dbReference>
<gene>
    <name evidence="2" type="ORF">FAP39_11095</name>
</gene>
<keyword evidence="1" id="KW-0812">Transmembrane</keyword>
<feature type="transmembrane region" description="Helical" evidence="1">
    <location>
        <begin position="150"/>
        <end position="171"/>
    </location>
</feature>
<evidence type="ECO:0000313" key="2">
    <source>
        <dbReference type="EMBL" id="TKZ19431.1"/>
    </source>
</evidence>
<sequence>MVYVKWAFWGTFWLLIAAIFHYTLPKRDIVYVTGVEIKMEQFGENSLFWAAPDTGANISDGVVKRDVRFIDTVQANGRVKVYRNEDTGWGWPPYFKLDSSNLQAEMRNLTSTADNPNWVAIRYYGWRFIPWSIYPNAVSIKSVEGPDVRLIPWLNITILTVFFALVWAIYVRWRRFRKARIDPMLEEVGDSFEAAGDSIAEKRGRFSRWIDSWRDPAKK</sequence>
<proteinExistence type="predicted"/>
<keyword evidence="1" id="KW-1133">Transmembrane helix</keyword>
<comment type="caution">
    <text evidence="2">The sequence shown here is derived from an EMBL/GenBank/DDBJ whole genome shotgun (WGS) entry which is preliminary data.</text>
</comment>
<name>A0A4V6F1K1_9RHOB</name>
<dbReference type="Pfam" id="PF07509">
    <property type="entry name" value="DUF1523"/>
    <property type="match status" value="1"/>
</dbReference>
<dbReference type="Proteomes" id="UP000306575">
    <property type="component" value="Unassembled WGS sequence"/>
</dbReference>
<feature type="transmembrane region" description="Helical" evidence="1">
    <location>
        <begin position="7"/>
        <end position="24"/>
    </location>
</feature>
<protein>
    <submittedName>
        <fullName evidence="2">DUF1523 family protein</fullName>
    </submittedName>
</protein>
<evidence type="ECO:0000313" key="3">
    <source>
        <dbReference type="Proteomes" id="UP000306575"/>
    </source>
</evidence>
<dbReference type="RefSeq" id="WP_138016467.1">
    <property type="nucleotide sequence ID" value="NZ_SULI01000012.1"/>
</dbReference>
<dbReference type="OrthoDB" id="5354324at2"/>
<keyword evidence="3" id="KW-1185">Reference proteome</keyword>
<dbReference type="InterPro" id="IPR011088">
    <property type="entry name" value="Phage_phiNM3_A0EWY4"/>
</dbReference>
<evidence type="ECO:0000256" key="1">
    <source>
        <dbReference type="SAM" id="Phobius"/>
    </source>
</evidence>